<dbReference type="SUPFAM" id="SSF54909">
    <property type="entry name" value="Dimeric alpha+beta barrel"/>
    <property type="match status" value="2"/>
</dbReference>
<feature type="signal peptide" evidence="1">
    <location>
        <begin position="1"/>
        <end position="22"/>
    </location>
</feature>
<dbReference type="AlphaFoldDB" id="A0A378JQB7"/>
<dbReference type="EMBL" id="UGNV01000006">
    <property type="protein sequence ID" value="STX55797.1"/>
    <property type="molecule type" value="Genomic_DNA"/>
</dbReference>
<keyword evidence="3" id="KW-1185">Reference proteome</keyword>
<protein>
    <recommendedName>
        <fullName evidence="4">Antibiotic biosynthesis monooxygenase</fullName>
    </recommendedName>
</protein>
<evidence type="ECO:0008006" key="4">
    <source>
        <dbReference type="Google" id="ProtNLM"/>
    </source>
</evidence>
<accession>A0A378JQB7</accession>
<dbReference type="InterPro" id="IPR011008">
    <property type="entry name" value="Dimeric_a/b-barrel"/>
</dbReference>
<feature type="chain" id="PRO_5016886638" description="Antibiotic biosynthesis monooxygenase" evidence="1">
    <location>
        <begin position="23"/>
        <end position="245"/>
    </location>
</feature>
<evidence type="ECO:0000256" key="1">
    <source>
        <dbReference type="SAM" id="SignalP"/>
    </source>
</evidence>
<dbReference type="Gene3D" id="3.30.70.100">
    <property type="match status" value="2"/>
</dbReference>
<dbReference type="Proteomes" id="UP000254968">
    <property type="component" value="Unassembled WGS sequence"/>
</dbReference>
<keyword evidence="1" id="KW-0732">Signal</keyword>
<gene>
    <name evidence="2" type="ORF">NCTC13315_03167</name>
</gene>
<organism evidence="2 3">
    <name type="scientific">Legionella beliardensis</name>
    <dbReference type="NCBI Taxonomy" id="91822"/>
    <lineage>
        <taxon>Bacteria</taxon>
        <taxon>Pseudomonadati</taxon>
        <taxon>Pseudomonadota</taxon>
        <taxon>Gammaproteobacteria</taxon>
        <taxon>Legionellales</taxon>
        <taxon>Legionellaceae</taxon>
        <taxon>Legionella</taxon>
    </lineage>
</organism>
<reference evidence="2 3" key="1">
    <citation type="submission" date="2018-06" db="EMBL/GenBank/DDBJ databases">
        <authorList>
            <consortium name="Pathogen Informatics"/>
            <person name="Doyle S."/>
        </authorList>
    </citation>
    <scope>NUCLEOTIDE SEQUENCE [LARGE SCALE GENOMIC DNA]</scope>
    <source>
        <strain evidence="2 3">NCTC13315</strain>
    </source>
</reference>
<evidence type="ECO:0000313" key="3">
    <source>
        <dbReference type="Proteomes" id="UP000254968"/>
    </source>
</evidence>
<name>A0A378JQB7_9GAMM</name>
<sequence length="245" mass="26974">MKQKILLTTCLLTLGLINSNYAGEMMTNSKKIKKATFIKLLSKPEAQSQLEQFLQKGALLVRQTEPGTPLWFGLKDGNSLAIFDVFFDDKGKEQHFLGQVAHALKENANALVQGGWEKGVLQNVNHFDIIAANHFSTAQVLKTKEVSFIIFKAKPSKSQAVEAFLKEAALLVSETEPSTYFWLALKANEDTYVVFDAFPSQSAQKAHFSGQVAAKLQNSAGELIVDGWENGVLANVHNFEVIAVS</sequence>
<proteinExistence type="predicted"/>
<evidence type="ECO:0000313" key="2">
    <source>
        <dbReference type="EMBL" id="STX55797.1"/>
    </source>
</evidence>
<dbReference type="RefSeq" id="WP_242604275.1">
    <property type="nucleotide sequence ID" value="NZ_CAAAHO010000016.1"/>
</dbReference>